<organism evidence="3 4">
    <name type="scientific">Clostridium ganghwense</name>
    <dbReference type="NCBI Taxonomy" id="312089"/>
    <lineage>
        <taxon>Bacteria</taxon>
        <taxon>Bacillati</taxon>
        <taxon>Bacillota</taxon>
        <taxon>Clostridia</taxon>
        <taxon>Eubacteriales</taxon>
        <taxon>Clostridiaceae</taxon>
        <taxon>Clostridium</taxon>
    </lineage>
</organism>
<dbReference type="RefSeq" id="WP_268050012.1">
    <property type="nucleotide sequence ID" value="NZ_JAPQES010000003.1"/>
</dbReference>
<keyword evidence="1" id="KW-0175">Coiled coil</keyword>
<feature type="region of interest" description="Disordered" evidence="2">
    <location>
        <begin position="120"/>
        <end position="150"/>
    </location>
</feature>
<dbReference type="EMBL" id="JAPQES010000003">
    <property type="protein sequence ID" value="MCY6371156.1"/>
    <property type="molecule type" value="Genomic_DNA"/>
</dbReference>
<evidence type="ECO:0000313" key="3">
    <source>
        <dbReference type="EMBL" id="MCY6371156.1"/>
    </source>
</evidence>
<keyword evidence="4" id="KW-1185">Reference proteome</keyword>
<accession>A0ABT4CSI2</accession>
<evidence type="ECO:0008006" key="5">
    <source>
        <dbReference type="Google" id="ProtNLM"/>
    </source>
</evidence>
<proteinExistence type="predicted"/>
<reference evidence="3" key="1">
    <citation type="submission" date="2022-12" db="EMBL/GenBank/DDBJ databases">
        <authorList>
            <person name="Wang J."/>
        </authorList>
    </citation>
    <scope>NUCLEOTIDE SEQUENCE</scope>
    <source>
        <strain evidence="3">HY-42-06</strain>
    </source>
</reference>
<protein>
    <recommendedName>
        <fullName evidence="5">Viral A-type inclusion protein</fullName>
    </recommendedName>
</protein>
<evidence type="ECO:0000313" key="4">
    <source>
        <dbReference type="Proteomes" id="UP001079657"/>
    </source>
</evidence>
<sequence>MRISFSPQPQIGLVNLSYGSNNNLTKNTVDNNGKSQRRNIANKNSMGKFLGGKLKRNNILENLMKQKENLMDSKNTIMERGLKNGENPKSIEEKLESIDKQIEEIDKQVNELQLEEQRKAIGTEDKKKKGKSSKQKTNKDSTNDIQTDRSMDNILSLSSNLSQAKALSSQKNIMSGDAKVLEGEIKIDKSRGINPVRKKKRLAEMKDNIEEITEKIGKHLKDVTTKSDNKIQNNTSNNIVDKSEQSKKINSSINTENAEKLLIKQQQIAQNIKQYIDNNNDKVEYSGEKINIVA</sequence>
<evidence type="ECO:0000256" key="1">
    <source>
        <dbReference type="SAM" id="Coils"/>
    </source>
</evidence>
<gene>
    <name evidence="3" type="ORF">OXH55_10970</name>
</gene>
<name>A0ABT4CSI2_9CLOT</name>
<comment type="caution">
    <text evidence="3">The sequence shown here is derived from an EMBL/GenBank/DDBJ whole genome shotgun (WGS) entry which is preliminary data.</text>
</comment>
<dbReference type="Proteomes" id="UP001079657">
    <property type="component" value="Unassembled WGS sequence"/>
</dbReference>
<feature type="coiled-coil region" evidence="1">
    <location>
        <begin position="60"/>
        <end position="118"/>
    </location>
</feature>
<evidence type="ECO:0000256" key="2">
    <source>
        <dbReference type="SAM" id="MobiDB-lite"/>
    </source>
</evidence>
<feature type="compositionally biased region" description="Basic and acidic residues" evidence="2">
    <location>
        <begin position="137"/>
        <end position="150"/>
    </location>
</feature>